<accession>A0AAQ3L3L7</accession>
<dbReference type="Proteomes" id="UP001327560">
    <property type="component" value="Chromosome 9"/>
</dbReference>
<gene>
    <name evidence="1" type="ORF">Cni_G29051</name>
</gene>
<sequence length="127" mass="14728">MTDSRARGGLGIRDLEIVRKTMIAKRVLPLLNNIESLWCKFYKAKYKAVHPWEGCRRKHKSEQAKAVFSCLKNMRDGLCKKLTNGLETDVWRDPLIDVVTLSHCPTFFDPKELDYFENVGELLLEND</sequence>
<dbReference type="EMBL" id="CP136898">
    <property type="protein sequence ID" value="WOL20247.1"/>
    <property type="molecule type" value="Genomic_DNA"/>
</dbReference>
<name>A0AAQ3L3L7_9LILI</name>
<reference evidence="1 2" key="1">
    <citation type="submission" date="2023-10" db="EMBL/GenBank/DDBJ databases">
        <title>Chromosome-scale genome assembly provides insights into flower coloration mechanisms of Canna indica.</title>
        <authorList>
            <person name="Li C."/>
        </authorList>
    </citation>
    <scope>NUCLEOTIDE SEQUENCE [LARGE SCALE GENOMIC DNA]</scope>
    <source>
        <tissue evidence="1">Flower</tissue>
    </source>
</reference>
<proteinExistence type="predicted"/>
<keyword evidence="2" id="KW-1185">Reference proteome</keyword>
<organism evidence="1 2">
    <name type="scientific">Canna indica</name>
    <name type="common">Indian-shot</name>
    <dbReference type="NCBI Taxonomy" id="4628"/>
    <lineage>
        <taxon>Eukaryota</taxon>
        <taxon>Viridiplantae</taxon>
        <taxon>Streptophyta</taxon>
        <taxon>Embryophyta</taxon>
        <taxon>Tracheophyta</taxon>
        <taxon>Spermatophyta</taxon>
        <taxon>Magnoliopsida</taxon>
        <taxon>Liliopsida</taxon>
        <taxon>Zingiberales</taxon>
        <taxon>Cannaceae</taxon>
        <taxon>Canna</taxon>
    </lineage>
</organism>
<protein>
    <submittedName>
        <fullName evidence="1">Uncharacterized protein</fullName>
    </submittedName>
</protein>
<evidence type="ECO:0000313" key="2">
    <source>
        <dbReference type="Proteomes" id="UP001327560"/>
    </source>
</evidence>
<dbReference type="AlphaFoldDB" id="A0AAQ3L3L7"/>
<evidence type="ECO:0000313" key="1">
    <source>
        <dbReference type="EMBL" id="WOL20247.1"/>
    </source>
</evidence>